<feature type="region of interest" description="Disordered" evidence="1">
    <location>
        <begin position="1"/>
        <end position="72"/>
    </location>
</feature>
<evidence type="ECO:0000313" key="3">
    <source>
        <dbReference type="Proteomes" id="UP000612585"/>
    </source>
</evidence>
<organism evidence="2 3">
    <name type="scientific">Virgisporangium aurantiacum</name>
    <dbReference type="NCBI Taxonomy" id="175570"/>
    <lineage>
        <taxon>Bacteria</taxon>
        <taxon>Bacillati</taxon>
        <taxon>Actinomycetota</taxon>
        <taxon>Actinomycetes</taxon>
        <taxon>Micromonosporales</taxon>
        <taxon>Micromonosporaceae</taxon>
        <taxon>Virgisporangium</taxon>
    </lineage>
</organism>
<evidence type="ECO:0000256" key="1">
    <source>
        <dbReference type="SAM" id="MobiDB-lite"/>
    </source>
</evidence>
<accession>A0A8J3ZB77</accession>
<gene>
    <name evidence="2" type="ORF">Vau01_080880</name>
</gene>
<evidence type="ECO:0000313" key="2">
    <source>
        <dbReference type="EMBL" id="GIJ60572.1"/>
    </source>
</evidence>
<dbReference type="AlphaFoldDB" id="A0A8J3ZB77"/>
<proteinExistence type="predicted"/>
<protein>
    <recommendedName>
        <fullName evidence="4">DUF5302 domain-containing protein</fullName>
    </recommendedName>
</protein>
<dbReference type="RefSeq" id="WP_204005046.1">
    <property type="nucleotide sequence ID" value="NZ_BOPG01000056.1"/>
</dbReference>
<dbReference type="Proteomes" id="UP000612585">
    <property type="component" value="Unassembled WGS sequence"/>
</dbReference>
<comment type="caution">
    <text evidence="2">The sequence shown here is derived from an EMBL/GenBank/DDBJ whole genome shotgun (WGS) entry which is preliminary data.</text>
</comment>
<name>A0A8J3ZB77_9ACTN</name>
<reference evidence="2" key="1">
    <citation type="submission" date="2021-01" db="EMBL/GenBank/DDBJ databases">
        <title>Whole genome shotgun sequence of Virgisporangium aurantiacum NBRC 16421.</title>
        <authorList>
            <person name="Komaki H."/>
            <person name="Tamura T."/>
        </authorList>
    </citation>
    <scope>NUCLEOTIDE SEQUENCE</scope>
    <source>
        <strain evidence="2">NBRC 16421</strain>
    </source>
</reference>
<evidence type="ECO:0008006" key="4">
    <source>
        <dbReference type="Google" id="ProtNLM"/>
    </source>
</evidence>
<keyword evidence="3" id="KW-1185">Reference proteome</keyword>
<dbReference type="EMBL" id="BOPG01000056">
    <property type="protein sequence ID" value="GIJ60572.1"/>
    <property type="molecule type" value="Genomic_DNA"/>
</dbReference>
<sequence length="72" mass="7522">MPANPSSSEAPDEASNEAEAPAEPLSRAERRAAARGKTIHHDGVPVWNQGKVGGARGAQSARRNFTSRRSGG</sequence>
<feature type="compositionally biased region" description="Polar residues" evidence="1">
    <location>
        <begin position="61"/>
        <end position="72"/>
    </location>
</feature>